<evidence type="ECO:0000313" key="1">
    <source>
        <dbReference type="Proteomes" id="UP000887576"/>
    </source>
</evidence>
<dbReference type="WBParaSite" id="JU765_v2.g4048.t1">
    <property type="protein sequence ID" value="JU765_v2.g4048.t1"/>
    <property type="gene ID" value="JU765_v2.g4048"/>
</dbReference>
<accession>A0AC34R6S2</accession>
<reference evidence="2" key="1">
    <citation type="submission" date="2022-11" db="UniProtKB">
        <authorList>
            <consortium name="WormBaseParasite"/>
        </authorList>
    </citation>
    <scope>IDENTIFICATION</scope>
</reference>
<proteinExistence type="predicted"/>
<sequence length="898" mass="105231">MIENLTLRVHQVDQLNQILENQNDYLKKEMKKQEIELDELHAFLDDIENQTEIKNATDDLRIKEEELKEKEEKIQKELENVGVQKSLVEAQTGTIKELIDNGFDLQRIQKTIQGYQFNVLALSNELKNSKIEVEKLKNMIENQKIQIMELKRENENLLFSQMDIKKLSSWKNDSDADDEEGEEKIEKSKNDLETNDGIFKNAFENLDKIGNEEDESLSESTESSLSNENDDKNPRIRTVIYDNSSEYEKQLEKIKERTKICIESYKDQLKQKEDAIEQYKLLLLDLSQQLEENSKYSRKIQKGEDGEKIKTSSELLNDVKMEEKEREINFLRNEIKNLENINADLSEKLGKLIQNSKKNQKNVSKTKPVAVLKTNETKIEEKSKKEDGFEDDFETDSESEREDVKTPIQEDFERSNGVQNDKDDEVEDEDNDSVVAETSGESSDSNEGGTTDSGTVEDIDEKPRRKSSSTSSRASSNGEKKLKGKTPIPTPKEQPKGSTQPLVVAGDDREHVIYNQRNEIRKLRERISTFERKARQLEAERDAWKERNRFGGKKEYDPEAETSALKKENERLKRESKNLTRTLENQKKTIDDLEKALTKRMTSIQNKESLENWEEKKKREAGINALKKKLEECLARESELEEKLERRERHIEQIQNQQIVKSQDTEKLQQLMRLIRTEKDNFDKREIQMKQECELWQSKSKDLMTRLDLALKENKSLKNRLQIELQLTSHPHVPSPPIKISPPRKSDIQIQTTDRSSTRSTARFYPEKPSVSLEPIQEPQITIKEIPVIQYLPSNHIHEAEYRAEIQKLKKESRFLDLRKTELEEELERLKKSYHDLHESYTKLLKIEKDRPKESEKIAAIAVLRDKLMAKDKEIEIQRHKIDELERVLFNRQNRGFM</sequence>
<dbReference type="Proteomes" id="UP000887576">
    <property type="component" value="Unplaced"/>
</dbReference>
<evidence type="ECO:0000313" key="2">
    <source>
        <dbReference type="WBParaSite" id="JU765_v2.g4048.t1"/>
    </source>
</evidence>
<protein>
    <submittedName>
        <fullName evidence="2">Uncharacterized protein</fullName>
    </submittedName>
</protein>
<name>A0AC34R6S2_9BILA</name>
<organism evidence="1 2">
    <name type="scientific">Panagrolaimus sp. JU765</name>
    <dbReference type="NCBI Taxonomy" id="591449"/>
    <lineage>
        <taxon>Eukaryota</taxon>
        <taxon>Metazoa</taxon>
        <taxon>Ecdysozoa</taxon>
        <taxon>Nematoda</taxon>
        <taxon>Chromadorea</taxon>
        <taxon>Rhabditida</taxon>
        <taxon>Tylenchina</taxon>
        <taxon>Panagrolaimomorpha</taxon>
        <taxon>Panagrolaimoidea</taxon>
        <taxon>Panagrolaimidae</taxon>
        <taxon>Panagrolaimus</taxon>
    </lineage>
</organism>